<reference evidence="2 3" key="1">
    <citation type="submission" date="2017-04" db="EMBL/GenBank/DDBJ databases">
        <authorList>
            <person name="Afonso C.L."/>
            <person name="Miller P.J."/>
            <person name="Scott M.A."/>
            <person name="Spackman E."/>
            <person name="Goraichik I."/>
            <person name="Dimitrov K.M."/>
            <person name="Suarez D.L."/>
            <person name="Swayne D.E."/>
        </authorList>
    </citation>
    <scope>NUCLEOTIDE SEQUENCE [LARGE SCALE GENOMIC DNA]</scope>
    <source>
        <strain evidence="3">XA(T)</strain>
    </source>
</reference>
<keyword evidence="2" id="KW-0503">Monooxygenase</keyword>
<evidence type="ECO:0000256" key="1">
    <source>
        <dbReference type="ARBA" id="ARBA00023002"/>
    </source>
</evidence>
<dbReference type="InterPro" id="IPR050631">
    <property type="entry name" value="PheA/TfdB_FAD_monoxygenase"/>
</dbReference>
<dbReference type="GO" id="GO:0008688">
    <property type="term" value="F:3-(3-hydroxyphenyl)propionate hydroxylase activity"/>
    <property type="evidence" value="ECO:0007669"/>
    <property type="project" value="TreeGrafter"/>
</dbReference>
<dbReference type="Gene3D" id="3.30.70.2450">
    <property type="match status" value="1"/>
</dbReference>
<dbReference type="PANTHER" id="PTHR43476:SF3">
    <property type="entry name" value="FAD-BINDING MONOOXYGENASE"/>
    <property type="match status" value="1"/>
</dbReference>
<evidence type="ECO:0000313" key="2">
    <source>
        <dbReference type="EMBL" id="ARJ04174.1"/>
    </source>
</evidence>
<dbReference type="STRING" id="1619308.B5808_02225"/>
<proteinExistence type="predicted"/>
<dbReference type="SUPFAM" id="SSF51905">
    <property type="entry name" value="FAD/NAD(P)-binding domain"/>
    <property type="match status" value="1"/>
</dbReference>
<organism evidence="2 3">
    <name type="scientific">Cnuibacter physcomitrellae</name>
    <dbReference type="NCBI Taxonomy" id="1619308"/>
    <lineage>
        <taxon>Bacteria</taxon>
        <taxon>Bacillati</taxon>
        <taxon>Actinomycetota</taxon>
        <taxon>Actinomycetes</taxon>
        <taxon>Micrococcales</taxon>
        <taxon>Microbacteriaceae</taxon>
        <taxon>Cnuibacter</taxon>
    </lineage>
</organism>
<sequence>MRTSGAESCDVIVVGAGPVGMTAALLLAARGVDVVIAERNLQTSNDPKAISLDDESLRSYQDAGIETQVMSVIVPGTGTMYFGADDRPLFHARAAAPFRNGFPFKNPFAQPDLERVLMSALLENPRVRVLLGAPVESIRLLPEGAEVVTGGPSPQEIRARYVLGADGGRSAVRSLIGATMSGRSHDDVWLVVDTSGDTRTERYGMHHALPERPHVIVPGLDGRCRYEFRLFPGEGEAGEEPRFELIERLVSQYRPLTPDQVERAVAYRFHGLNADHYRYGPVFLLGDAAHMMPPFAGQGLNSGLRDASNLSWKIAERLRGRLSDAALDSYETERRPHAGAVIRSSERLGRVVMTTNRRLAEHRDAVVRDAMSTIEGRRFFEEMRYRPAARYRDGLVDGDHPLVGAQIGQPRVFDFTVRRTVPFDRMVGTGWAIAGVGVDSVAWAAMDPVVERLQAARISVPLDDTIVVDDRVHVAIDLDTLLYAEFAPARGSFVVLRPDHFVAAVWTPDERERADEALERWGIPVREAVTDPLPAP</sequence>
<dbReference type="EMBL" id="CP020715">
    <property type="protein sequence ID" value="ARJ04174.1"/>
    <property type="molecule type" value="Genomic_DNA"/>
</dbReference>
<dbReference type="GO" id="GO:0071949">
    <property type="term" value="F:FAD binding"/>
    <property type="evidence" value="ECO:0007669"/>
    <property type="project" value="InterPro"/>
</dbReference>
<keyword evidence="1" id="KW-0560">Oxidoreductase</keyword>
<dbReference type="RefSeq" id="WP_085018053.1">
    <property type="nucleotide sequence ID" value="NZ_BMHD01000001.1"/>
</dbReference>
<name>A0A1X9LG62_9MICO</name>
<dbReference type="PRINTS" id="PR00420">
    <property type="entry name" value="RNGMNOXGNASE"/>
</dbReference>
<dbReference type="Proteomes" id="UP000192775">
    <property type="component" value="Chromosome"/>
</dbReference>
<keyword evidence="3" id="KW-1185">Reference proteome</keyword>
<dbReference type="AlphaFoldDB" id="A0A1X9LG62"/>
<dbReference type="GO" id="GO:0019622">
    <property type="term" value="P:3-(3-hydroxy)phenylpropionate catabolic process"/>
    <property type="evidence" value="ECO:0007669"/>
    <property type="project" value="TreeGrafter"/>
</dbReference>
<dbReference type="PANTHER" id="PTHR43476">
    <property type="entry name" value="3-(3-HYDROXY-PHENYL)PROPIONATE/3-HYDROXYCINNAMIC ACID HYDROXYLASE"/>
    <property type="match status" value="1"/>
</dbReference>
<evidence type="ECO:0000313" key="3">
    <source>
        <dbReference type="Proteomes" id="UP000192775"/>
    </source>
</evidence>
<protein>
    <submittedName>
        <fullName evidence="2">Monooxygenase</fullName>
    </submittedName>
</protein>
<dbReference type="Pfam" id="PF01494">
    <property type="entry name" value="FAD_binding_3"/>
    <property type="match status" value="1"/>
</dbReference>
<accession>A0A1X9LG62</accession>
<dbReference type="KEGG" id="cphy:B5808_02225"/>
<dbReference type="InterPro" id="IPR002938">
    <property type="entry name" value="FAD-bd"/>
</dbReference>
<dbReference type="InterPro" id="IPR036188">
    <property type="entry name" value="FAD/NAD-bd_sf"/>
</dbReference>
<dbReference type="Gene3D" id="3.50.50.60">
    <property type="entry name" value="FAD/NAD(P)-binding domain"/>
    <property type="match status" value="1"/>
</dbReference>
<gene>
    <name evidence="2" type="ORF">B5808_02225</name>
</gene>